<dbReference type="EMBL" id="VUJU01009758">
    <property type="protein sequence ID" value="KAF0717843.1"/>
    <property type="molecule type" value="Genomic_DNA"/>
</dbReference>
<dbReference type="SUPFAM" id="SSF56219">
    <property type="entry name" value="DNase I-like"/>
    <property type="match status" value="1"/>
</dbReference>
<dbReference type="Gene3D" id="3.60.10.10">
    <property type="entry name" value="Endonuclease/exonuclease/phosphatase"/>
    <property type="match status" value="1"/>
</dbReference>
<dbReference type="Proteomes" id="UP000478052">
    <property type="component" value="Unassembled WGS sequence"/>
</dbReference>
<evidence type="ECO:0000313" key="1">
    <source>
        <dbReference type="EMBL" id="KAF0717843.1"/>
    </source>
</evidence>
<dbReference type="OrthoDB" id="6621790at2759"/>
<organism evidence="1 2">
    <name type="scientific">Aphis craccivora</name>
    <name type="common">Cowpea aphid</name>
    <dbReference type="NCBI Taxonomy" id="307492"/>
    <lineage>
        <taxon>Eukaryota</taxon>
        <taxon>Metazoa</taxon>
        <taxon>Ecdysozoa</taxon>
        <taxon>Arthropoda</taxon>
        <taxon>Hexapoda</taxon>
        <taxon>Insecta</taxon>
        <taxon>Pterygota</taxon>
        <taxon>Neoptera</taxon>
        <taxon>Paraneoptera</taxon>
        <taxon>Hemiptera</taxon>
        <taxon>Sternorrhyncha</taxon>
        <taxon>Aphidomorpha</taxon>
        <taxon>Aphidoidea</taxon>
        <taxon>Aphididae</taxon>
        <taxon>Aphidini</taxon>
        <taxon>Aphis</taxon>
        <taxon>Aphis</taxon>
    </lineage>
</organism>
<dbReference type="CDD" id="cd18809">
    <property type="entry name" value="SF1_C_RecD"/>
    <property type="match status" value="1"/>
</dbReference>
<dbReference type="AlphaFoldDB" id="A0A6G0W110"/>
<dbReference type="InterPro" id="IPR036691">
    <property type="entry name" value="Endo/exonu/phosph_ase_sf"/>
</dbReference>
<dbReference type="Gene3D" id="3.40.50.300">
    <property type="entry name" value="P-loop containing nucleotide triphosphate hydrolases"/>
    <property type="match status" value="1"/>
</dbReference>
<accession>A0A6G0W110</accession>
<dbReference type="InterPro" id="IPR027417">
    <property type="entry name" value="P-loop_NTPase"/>
</dbReference>
<reference evidence="1 2" key="1">
    <citation type="submission" date="2019-08" db="EMBL/GenBank/DDBJ databases">
        <title>Whole genome of Aphis craccivora.</title>
        <authorList>
            <person name="Voronova N.V."/>
            <person name="Shulinski R.S."/>
            <person name="Bandarenka Y.V."/>
            <person name="Zhorov D.G."/>
            <person name="Warner D."/>
        </authorList>
    </citation>
    <scope>NUCLEOTIDE SEQUENCE [LARGE SCALE GENOMIC DNA]</scope>
    <source>
        <strain evidence="1">180601</strain>
        <tissue evidence="1">Whole Body</tissue>
    </source>
</reference>
<protein>
    <submittedName>
        <fullName evidence="1">Uncharacterized protein</fullName>
    </submittedName>
</protein>
<gene>
    <name evidence="1" type="ORF">FWK35_00027367</name>
</gene>
<proteinExistence type="predicted"/>
<sequence length="268" mass="30566">MQFPLVEALALTVHKSQGATYQCVAFHIPQKFLKCNMLYVGCNRTNMAQGLRIDYFPAKPPKPSAKVEHEICILRTPSSALFPCFSRIMTHNMPLSCMSHNIRNNLQHSITALLQDQKKKTHLEAIEVIIENITYIGIYSSPNFPVQKLCDLIETVAYTKNNVIFIGDFNINFNKSPKQLVQILKHFNYKKLVDGITTDHETTIDNVITNVDIAALVYESLISDHRPILVMDIDTFKEIKKYSETVDDKIIQEEVKNNFIKPNVPAID</sequence>
<evidence type="ECO:0000313" key="2">
    <source>
        <dbReference type="Proteomes" id="UP000478052"/>
    </source>
</evidence>
<name>A0A6G0W110_APHCR</name>
<keyword evidence="2" id="KW-1185">Reference proteome</keyword>
<dbReference type="SUPFAM" id="SSF52540">
    <property type="entry name" value="P-loop containing nucleoside triphosphate hydrolases"/>
    <property type="match status" value="1"/>
</dbReference>
<comment type="caution">
    <text evidence="1">The sequence shown here is derived from an EMBL/GenBank/DDBJ whole genome shotgun (WGS) entry which is preliminary data.</text>
</comment>